<dbReference type="Proteomes" id="UP000607645">
    <property type="component" value="Unassembled WGS sequence"/>
</dbReference>
<protein>
    <submittedName>
        <fullName evidence="1">Putative selenium-dependent hydroxylase accessory protein YqeC</fullName>
    </submittedName>
</protein>
<dbReference type="AlphaFoldDB" id="A0A8J6JBT3"/>
<gene>
    <name evidence="1" type="primary">yqeC</name>
    <name evidence="1" type="ORF">H8S62_05935</name>
</gene>
<accession>A0A8J6JBT3</accession>
<sequence>MNLWERLRLDMDRHRLLALVGGGGKTTNMYALAKEARDAGKTVVVTTTTHIMPHPSLFLVDESDPARLRALLKTYGILTVGRLDRRDKMTGGDVAACLAAADVVLVEADGARLHPLKVPADHEPVIPPEADAVIAVAGMDSLGGKIGVVCHRPEKVCDLLDKPMDALVGPADVAAILSSPRGGRKHVGEHMAFRCILNKADEPARQALAGEVAGILKAGGIPTVVTCYTEEEQGGLCWF</sequence>
<dbReference type="InterPro" id="IPR017587">
    <property type="entry name" value="YqeC"/>
</dbReference>
<evidence type="ECO:0000313" key="2">
    <source>
        <dbReference type="Proteomes" id="UP000607645"/>
    </source>
</evidence>
<comment type="caution">
    <text evidence="1">The sequence shown here is derived from an EMBL/GenBank/DDBJ whole genome shotgun (WGS) entry which is preliminary data.</text>
</comment>
<dbReference type="NCBIfam" id="TIGR03172">
    <property type="entry name" value="selenium cofactor biosynthesis protein YqeC"/>
    <property type="match status" value="1"/>
</dbReference>
<name>A0A8J6JBT3_9FIRM</name>
<evidence type="ECO:0000313" key="1">
    <source>
        <dbReference type="EMBL" id="MBC5736546.1"/>
    </source>
</evidence>
<proteinExistence type="predicted"/>
<dbReference type="EMBL" id="JACOPQ010000004">
    <property type="protein sequence ID" value="MBC5736546.1"/>
    <property type="molecule type" value="Genomic_DNA"/>
</dbReference>
<dbReference type="Pfam" id="PF19842">
    <property type="entry name" value="YqeC"/>
    <property type="match status" value="1"/>
</dbReference>
<organism evidence="1 2">
    <name type="scientific">Lawsonibacter faecis</name>
    <dbReference type="NCBI Taxonomy" id="2763052"/>
    <lineage>
        <taxon>Bacteria</taxon>
        <taxon>Bacillati</taxon>
        <taxon>Bacillota</taxon>
        <taxon>Clostridia</taxon>
        <taxon>Eubacteriales</taxon>
        <taxon>Oscillospiraceae</taxon>
        <taxon>Lawsonibacter</taxon>
    </lineage>
</organism>
<dbReference type="RefSeq" id="WP_186918771.1">
    <property type="nucleotide sequence ID" value="NZ_JACOPQ010000004.1"/>
</dbReference>
<keyword evidence="2" id="KW-1185">Reference proteome</keyword>
<reference evidence="1" key="1">
    <citation type="submission" date="2020-08" db="EMBL/GenBank/DDBJ databases">
        <title>Genome public.</title>
        <authorList>
            <person name="Liu C."/>
            <person name="Sun Q."/>
        </authorList>
    </citation>
    <scope>NUCLEOTIDE SEQUENCE</scope>
    <source>
        <strain evidence="1">NSJ-52</strain>
    </source>
</reference>